<dbReference type="KEGG" id="ptrr:6348124"/>
<reference evidence="1" key="1">
    <citation type="journal article" date="2018" name="BMC Genomics">
        <title>Comparative genomics of the wheat fungal pathogen Pyrenophora tritici-repentis reveals chromosomal variations and genome plasticity.</title>
        <authorList>
            <person name="Moolhuijzen P."/>
            <person name="See P.T."/>
            <person name="Hane J.K."/>
            <person name="Shi G."/>
            <person name="Liu Z."/>
            <person name="Oliver R.P."/>
            <person name="Moffat C.S."/>
        </authorList>
    </citation>
    <scope>NUCLEOTIDE SEQUENCE [LARGE SCALE GENOMIC DNA]</scope>
    <source>
        <strain evidence="1">M4</strain>
    </source>
</reference>
<gene>
    <name evidence="1" type="ORF">PtrM4_086070</name>
</gene>
<protein>
    <submittedName>
        <fullName evidence="1">Myosin-tail-1 multi-domain protein</fullName>
    </submittedName>
</protein>
<proteinExistence type="predicted"/>
<sequence>MMASDQPYAGPKALGFSKYAPQPMKFTFTNQFSSSSTTSVVPTAKNAIATKEQIAASKTNSQVAGNTTQHNPDVELAIAQGTVLKKEVEQHVADLSRTVSDKVVNTRRLLELVREKCPEATNATIDALWVELEGLFAAANDAKVALPEFLHKQRDSLGLHHTALLNETIRETEGELNIVRKKADIQNSLILQGHEAFRLHKTQTESKLKDLETLEERVSRLDLEKGELLTEIDSGSQQLKQERTQLSETKSKLQSLEKELEKLVDSKKQSEAEVAALRKEVAMYTKDDAAVQGTTDGFIAKLKSAADLLAKETDKTKALDAMIVELKEAEDIARLDADKAKKEHAALNTKYSNQTAEHSKLFMKLDEQTKQFNTLTIEVGRLQKHNSELKQRLTKLVDLEKEVIELRQAKASLSKQIDTLTSENEAMTADGRKAQTTLENALNEKKDLEKTVQTLKSEHAKVTSKLKGNAETIQALNFEKAELETAINQLKASMSMSPGGGGSPNPNLEDEMLAQVQKIRDLEHAVDEWTELAKRSYKEYRDLLPLSKQAEQYRQAALDKDDVVKNLELQLATVKAKASQSTGAGPTGGDARYWKSKYETLLANVGA</sequence>
<dbReference type="AlphaFoldDB" id="A0A2W1DVX3"/>
<dbReference type="EMBL" id="NQIK02000003">
    <property type="protein sequence ID" value="KAF7573702.1"/>
    <property type="molecule type" value="Genomic_DNA"/>
</dbReference>
<name>A0A2W1DVX3_9PLEO</name>
<evidence type="ECO:0000313" key="2">
    <source>
        <dbReference type="Proteomes" id="UP000245464"/>
    </source>
</evidence>
<organism evidence="1 2">
    <name type="scientific">Pyrenophora tritici-repentis</name>
    <dbReference type="NCBI Taxonomy" id="45151"/>
    <lineage>
        <taxon>Eukaryota</taxon>
        <taxon>Fungi</taxon>
        <taxon>Dikarya</taxon>
        <taxon>Ascomycota</taxon>
        <taxon>Pezizomycotina</taxon>
        <taxon>Dothideomycetes</taxon>
        <taxon>Pleosporomycetidae</taxon>
        <taxon>Pleosporales</taxon>
        <taxon>Pleosporineae</taxon>
        <taxon>Pleosporaceae</taxon>
        <taxon>Pyrenophora</taxon>
    </lineage>
</organism>
<evidence type="ECO:0000313" key="1">
    <source>
        <dbReference type="EMBL" id="KAF7573702.1"/>
    </source>
</evidence>
<dbReference type="Proteomes" id="UP000245464">
    <property type="component" value="Chromosome 3"/>
</dbReference>
<accession>A0A2W1DVX3</accession>
<comment type="caution">
    <text evidence="1">The sequence shown here is derived from an EMBL/GenBank/DDBJ whole genome shotgun (WGS) entry which is preliminary data.</text>
</comment>
<dbReference type="GeneID" id="6348124"/>
<dbReference type="RefSeq" id="XP_001940160.2">
    <property type="nucleotide sequence ID" value="XM_001940125.2"/>
</dbReference>